<comment type="catalytic activity">
    <reaction evidence="1">
        <text>ATP + protein L-histidine = ADP + protein N-phospho-L-histidine.</text>
        <dbReference type="EC" id="2.7.13.3"/>
    </reaction>
</comment>
<dbReference type="InterPro" id="IPR036641">
    <property type="entry name" value="HPT_dom_sf"/>
</dbReference>
<dbReference type="CDD" id="cd00088">
    <property type="entry name" value="HPT"/>
    <property type="match status" value="1"/>
</dbReference>
<dbReference type="SUPFAM" id="SSF52172">
    <property type="entry name" value="CheY-like"/>
    <property type="match status" value="2"/>
</dbReference>
<dbReference type="Gene3D" id="3.30.450.20">
    <property type="entry name" value="PAS domain"/>
    <property type="match status" value="1"/>
</dbReference>
<dbReference type="FunFam" id="3.30.565.10:FF:000010">
    <property type="entry name" value="Sensor histidine kinase RcsC"/>
    <property type="match status" value="1"/>
</dbReference>
<name>A0A3B1AZY9_9ZZZZ</name>
<dbReference type="GO" id="GO:0005524">
    <property type="term" value="F:ATP binding"/>
    <property type="evidence" value="ECO:0007669"/>
    <property type="project" value="UniProtKB-KW"/>
</dbReference>
<evidence type="ECO:0000256" key="10">
    <source>
        <dbReference type="ARBA" id="ARBA00022989"/>
    </source>
</evidence>
<evidence type="ECO:0000256" key="12">
    <source>
        <dbReference type="ARBA" id="ARBA00023136"/>
    </source>
</evidence>
<dbReference type="SMART" id="SM00448">
    <property type="entry name" value="REC"/>
    <property type="match status" value="2"/>
</dbReference>
<dbReference type="InterPro" id="IPR036097">
    <property type="entry name" value="HisK_dim/P_sf"/>
</dbReference>
<keyword evidence="9" id="KW-0067">ATP-binding</keyword>
<dbReference type="SUPFAM" id="SSF47226">
    <property type="entry name" value="Histidine-containing phosphotransfer domain, HPT domain"/>
    <property type="match status" value="1"/>
</dbReference>
<dbReference type="CDD" id="cd16922">
    <property type="entry name" value="HATPase_EvgS-ArcB-TorS-like"/>
    <property type="match status" value="1"/>
</dbReference>
<dbReference type="NCBIfam" id="TIGR00229">
    <property type="entry name" value="sensory_box"/>
    <property type="match status" value="1"/>
</dbReference>
<dbReference type="Pfam" id="PF03924">
    <property type="entry name" value="CHASE"/>
    <property type="match status" value="1"/>
</dbReference>
<dbReference type="InterPro" id="IPR011006">
    <property type="entry name" value="CheY-like_superfamily"/>
</dbReference>
<feature type="transmembrane region" description="Helical" evidence="13">
    <location>
        <begin position="12"/>
        <end position="34"/>
    </location>
</feature>
<evidence type="ECO:0000256" key="7">
    <source>
        <dbReference type="ARBA" id="ARBA00022741"/>
    </source>
</evidence>
<keyword evidence="6 13" id="KW-0812">Transmembrane</keyword>
<dbReference type="SUPFAM" id="SSF55785">
    <property type="entry name" value="PYP-like sensor domain (PAS domain)"/>
    <property type="match status" value="1"/>
</dbReference>
<feature type="domain" description="Histidine kinase" evidence="14">
    <location>
        <begin position="525"/>
        <end position="746"/>
    </location>
</feature>
<dbReference type="SMART" id="SM01079">
    <property type="entry name" value="CHASE"/>
    <property type="match status" value="1"/>
</dbReference>
<dbReference type="InterPro" id="IPR035965">
    <property type="entry name" value="PAS-like_dom_sf"/>
</dbReference>
<dbReference type="PANTHER" id="PTHR45339">
    <property type="entry name" value="HYBRID SIGNAL TRANSDUCTION HISTIDINE KINASE J"/>
    <property type="match status" value="1"/>
</dbReference>
<accession>A0A3B1AZY9</accession>
<dbReference type="InterPro" id="IPR042240">
    <property type="entry name" value="CHASE_sf"/>
</dbReference>
<dbReference type="Gene3D" id="3.40.50.2300">
    <property type="match status" value="2"/>
</dbReference>
<evidence type="ECO:0000259" key="18">
    <source>
        <dbReference type="PROSITE" id="PS50894"/>
    </source>
</evidence>
<dbReference type="SUPFAM" id="SSF55874">
    <property type="entry name" value="ATPase domain of HSP90 chaperone/DNA topoisomerase II/histidine kinase"/>
    <property type="match status" value="1"/>
</dbReference>
<evidence type="ECO:0000313" key="19">
    <source>
        <dbReference type="EMBL" id="VAW99614.1"/>
    </source>
</evidence>
<evidence type="ECO:0000256" key="3">
    <source>
        <dbReference type="ARBA" id="ARBA00012438"/>
    </source>
</evidence>
<dbReference type="FunFam" id="3.30.450.20:FF:000060">
    <property type="entry name" value="Sensor protein FixL"/>
    <property type="match status" value="1"/>
</dbReference>
<dbReference type="CDD" id="cd00130">
    <property type="entry name" value="PAS"/>
    <property type="match status" value="1"/>
</dbReference>
<dbReference type="AlphaFoldDB" id="A0A3B1AZY9"/>
<dbReference type="InterPro" id="IPR036890">
    <property type="entry name" value="HATPase_C_sf"/>
</dbReference>
<keyword evidence="5" id="KW-0808">Transferase</keyword>
<feature type="domain" description="CHASE" evidence="17">
    <location>
        <begin position="79"/>
        <end position="322"/>
    </location>
</feature>
<dbReference type="CDD" id="cd17546">
    <property type="entry name" value="REC_hyHK_CKI1_RcsC-like"/>
    <property type="match status" value="1"/>
</dbReference>
<dbReference type="Gene3D" id="3.30.450.350">
    <property type="entry name" value="CHASE domain"/>
    <property type="match status" value="1"/>
</dbReference>
<dbReference type="Pfam" id="PF01627">
    <property type="entry name" value="Hpt"/>
    <property type="match status" value="1"/>
</dbReference>
<dbReference type="SMART" id="SM00387">
    <property type="entry name" value="HATPase_c"/>
    <property type="match status" value="1"/>
</dbReference>
<dbReference type="GO" id="GO:0005886">
    <property type="term" value="C:plasma membrane"/>
    <property type="evidence" value="ECO:0007669"/>
    <property type="project" value="UniProtKB-SubCell"/>
</dbReference>
<evidence type="ECO:0000256" key="1">
    <source>
        <dbReference type="ARBA" id="ARBA00000085"/>
    </source>
</evidence>
<dbReference type="InterPro" id="IPR003661">
    <property type="entry name" value="HisK_dim/P_dom"/>
</dbReference>
<gene>
    <name evidence="19" type="ORF">MNBD_GAMMA22-2859</name>
</gene>
<evidence type="ECO:0000256" key="5">
    <source>
        <dbReference type="ARBA" id="ARBA00022679"/>
    </source>
</evidence>
<dbReference type="InterPro" id="IPR004358">
    <property type="entry name" value="Sig_transdc_His_kin-like_C"/>
</dbReference>
<dbReference type="EC" id="2.7.13.3" evidence="3"/>
<reference evidence="19" key="1">
    <citation type="submission" date="2018-06" db="EMBL/GenBank/DDBJ databases">
        <authorList>
            <person name="Zhirakovskaya E."/>
        </authorList>
    </citation>
    <scope>NUCLEOTIDE SEQUENCE</scope>
</reference>
<evidence type="ECO:0000256" key="13">
    <source>
        <dbReference type="SAM" id="Phobius"/>
    </source>
</evidence>
<feature type="domain" description="HPt" evidence="18">
    <location>
        <begin position="1070"/>
        <end position="1163"/>
    </location>
</feature>
<dbReference type="PANTHER" id="PTHR45339:SF5">
    <property type="entry name" value="HISTIDINE KINASE"/>
    <property type="match status" value="1"/>
</dbReference>
<dbReference type="SMART" id="SM00073">
    <property type="entry name" value="HPT"/>
    <property type="match status" value="1"/>
</dbReference>
<keyword evidence="11" id="KW-0902">Two-component regulatory system</keyword>
<feature type="domain" description="PAS" evidence="16">
    <location>
        <begin position="380"/>
        <end position="450"/>
    </location>
</feature>
<dbReference type="InterPro" id="IPR001789">
    <property type="entry name" value="Sig_transdc_resp-reg_receiver"/>
</dbReference>
<dbReference type="PROSITE" id="PS50839">
    <property type="entry name" value="CHASE"/>
    <property type="match status" value="1"/>
</dbReference>
<dbReference type="InterPro" id="IPR008207">
    <property type="entry name" value="Sig_transdc_His_kin_Hpt_dom"/>
</dbReference>
<evidence type="ECO:0000256" key="2">
    <source>
        <dbReference type="ARBA" id="ARBA00004370"/>
    </source>
</evidence>
<keyword evidence="8" id="KW-0418">Kinase</keyword>
<evidence type="ECO:0000256" key="11">
    <source>
        <dbReference type="ARBA" id="ARBA00023012"/>
    </source>
</evidence>
<comment type="subcellular location">
    <subcellularLocation>
        <location evidence="2">Membrane</location>
    </subcellularLocation>
</comment>
<proteinExistence type="predicted"/>
<dbReference type="Gene3D" id="1.10.287.130">
    <property type="match status" value="1"/>
</dbReference>
<dbReference type="EMBL" id="UOFS01000040">
    <property type="protein sequence ID" value="VAW99614.1"/>
    <property type="molecule type" value="Genomic_DNA"/>
</dbReference>
<feature type="domain" description="Response regulatory" evidence="15">
    <location>
        <begin position="762"/>
        <end position="879"/>
    </location>
</feature>
<protein>
    <recommendedName>
        <fullName evidence="3">histidine kinase</fullName>
        <ecNumber evidence="3">2.7.13.3</ecNumber>
    </recommendedName>
</protein>
<dbReference type="CDD" id="cd00082">
    <property type="entry name" value="HisKA"/>
    <property type="match status" value="1"/>
</dbReference>
<dbReference type="PROSITE" id="PS50109">
    <property type="entry name" value="HIS_KIN"/>
    <property type="match status" value="1"/>
</dbReference>
<evidence type="ECO:0000256" key="9">
    <source>
        <dbReference type="ARBA" id="ARBA00022840"/>
    </source>
</evidence>
<dbReference type="Pfam" id="PF00072">
    <property type="entry name" value="Response_reg"/>
    <property type="match status" value="2"/>
</dbReference>
<evidence type="ECO:0000259" key="16">
    <source>
        <dbReference type="PROSITE" id="PS50112"/>
    </source>
</evidence>
<evidence type="ECO:0000256" key="4">
    <source>
        <dbReference type="ARBA" id="ARBA00022553"/>
    </source>
</evidence>
<dbReference type="SMART" id="SM00091">
    <property type="entry name" value="PAS"/>
    <property type="match status" value="1"/>
</dbReference>
<dbReference type="SMART" id="SM00388">
    <property type="entry name" value="HisKA"/>
    <property type="match status" value="1"/>
</dbReference>
<dbReference type="Pfam" id="PF02518">
    <property type="entry name" value="HATPase_c"/>
    <property type="match status" value="1"/>
</dbReference>
<dbReference type="PROSITE" id="PS50112">
    <property type="entry name" value="PAS"/>
    <property type="match status" value="1"/>
</dbReference>
<dbReference type="PRINTS" id="PR00344">
    <property type="entry name" value="BCTRLSENSOR"/>
</dbReference>
<keyword evidence="10 13" id="KW-1133">Transmembrane helix</keyword>
<dbReference type="InterPro" id="IPR000014">
    <property type="entry name" value="PAS"/>
</dbReference>
<evidence type="ECO:0000259" key="15">
    <source>
        <dbReference type="PROSITE" id="PS50110"/>
    </source>
</evidence>
<dbReference type="Gene3D" id="3.30.565.10">
    <property type="entry name" value="Histidine kinase-like ATPase, C-terminal domain"/>
    <property type="match status" value="1"/>
</dbReference>
<evidence type="ECO:0000256" key="6">
    <source>
        <dbReference type="ARBA" id="ARBA00022692"/>
    </source>
</evidence>
<dbReference type="GO" id="GO:0000155">
    <property type="term" value="F:phosphorelay sensor kinase activity"/>
    <property type="evidence" value="ECO:0007669"/>
    <property type="project" value="InterPro"/>
</dbReference>
<dbReference type="PROSITE" id="PS50894">
    <property type="entry name" value="HPT"/>
    <property type="match status" value="1"/>
</dbReference>
<dbReference type="InterPro" id="IPR006189">
    <property type="entry name" value="CHASE_dom"/>
</dbReference>
<evidence type="ECO:0000259" key="14">
    <source>
        <dbReference type="PROSITE" id="PS50109"/>
    </source>
</evidence>
<keyword evidence="12 13" id="KW-0472">Membrane</keyword>
<organism evidence="19">
    <name type="scientific">hydrothermal vent metagenome</name>
    <dbReference type="NCBI Taxonomy" id="652676"/>
    <lineage>
        <taxon>unclassified sequences</taxon>
        <taxon>metagenomes</taxon>
        <taxon>ecological metagenomes</taxon>
    </lineage>
</organism>
<dbReference type="Gene3D" id="1.20.120.160">
    <property type="entry name" value="HPT domain"/>
    <property type="match status" value="1"/>
</dbReference>
<dbReference type="Pfam" id="PF13426">
    <property type="entry name" value="PAS_9"/>
    <property type="match status" value="1"/>
</dbReference>
<feature type="transmembrane region" description="Helical" evidence="13">
    <location>
        <begin position="340"/>
        <end position="361"/>
    </location>
</feature>
<feature type="domain" description="Response regulatory" evidence="15">
    <location>
        <begin position="909"/>
        <end position="1030"/>
    </location>
</feature>
<dbReference type="InterPro" id="IPR005467">
    <property type="entry name" value="His_kinase_dom"/>
</dbReference>
<dbReference type="PROSITE" id="PS50110">
    <property type="entry name" value="RESPONSE_REGULATORY"/>
    <property type="match status" value="2"/>
</dbReference>
<evidence type="ECO:0000256" key="8">
    <source>
        <dbReference type="ARBA" id="ARBA00022777"/>
    </source>
</evidence>
<dbReference type="Pfam" id="PF00512">
    <property type="entry name" value="HisKA"/>
    <property type="match status" value="1"/>
</dbReference>
<keyword evidence="4" id="KW-0597">Phosphoprotein</keyword>
<sequence length="1166" mass="131686">METTKFNFNLFLYSRSFILLAVLMSLFVTIIVYLQLREQQQHSFDLRLDKTASNYTSVFSLKIISNINELRNLARFYNSKKFVTQNDFVRYVSPLFEQNNGIKALEWIPRVPQTDLKTHQQVLAKTYKNYRVWQRDSNGDNQTIKQQAFYYPVQYVYPYEGNEKALGYDLGSNKKRQAALLLAGDSGRAVATESIQLVQQKNINAMNQSAFLIFYPYYKLDNHTVRGRKISNWTTSQRQKNLKGFMLGVFKVGDMFEAAIKNLPSSGLDISIFDVSDKLSLNSEEFLYRHRSRLSDRNKKIANGNFAIENNIAVADRQWVLRFEPTVHYYNQFKHDNATIFLLVGLFMSMLLLLYLLILRYRINATNLSLKKHNARLINNEIKQRIVIETIADGVMVINDQGIVESFNPAAALLFGYDEAEVLGKNVKMFISEDISPKHDVHIQKFVSSDEKEIVGFSREVTGLHKNGGTFPLKLSVKEMLIEGDLKFTGVMHDITEQKDFETKMIIAKELAESGTKIKNDFLATMSHEIRTPMNGVLGMIQLLNETSLTNEQREYVDVIKNSGSALLEIINNILDFSKIEAGQLKIDIIEFNLEQIIFDVIQLLARNAQRKNIRFIFNYSVECPKYVLGDPNRLRQVIMNLVGNAVKFTEQGHIYILVKQIKKINSKCTMRIVVQDTGIGISEQALPQLFESFTQADSSISRQYGGTGLGLAISKQLVKLMGGDINVTSQVNAGSTFSINITLTDQDTSNVFDDELIEDIKVLIVDDYEFSRTQLATQLSGFGAKVSSVATGSAALEKLLKHNNYDVMVLDHSANRDLTFELIKDIRCYDSLLNVGIILLSSQIRIGDTEYYRAAGVNAYFNKPIMNSILIKALFEVAGNNKNGLITLNTLTLENNNKISNHSKITGSVLIVEDNDVNSQVIKALLNKMGIRCELVFDGEQAVNSCKENNFDLILMDCQMPVMDGYQATAEIRKNEQQNTNYTTAIPIIALTANVMQGDKEKCLAAGMDDFLAKPIDSDALEAMLKIWLTKNNEKIQLPIEAFKVDTTMDNNYQDTIDLEKIQQLQELMGEAMSELINSFVTSSSDVIHSIQHAKQVMDSAELYQLAHSLKGTSGNVGAVQLMGLSSKIEQLAKQGQLNDVDSIIEQLLMSFDETKKQLLSVINQ</sequence>
<dbReference type="FunFam" id="1.10.287.130:FF:000002">
    <property type="entry name" value="Two-component osmosensing histidine kinase"/>
    <property type="match status" value="1"/>
</dbReference>
<dbReference type="InterPro" id="IPR003594">
    <property type="entry name" value="HATPase_dom"/>
</dbReference>
<dbReference type="CDD" id="cd00156">
    <property type="entry name" value="REC"/>
    <property type="match status" value="1"/>
</dbReference>
<keyword evidence="7" id="KW-0547">Nucleotide-binding</keyword>
<dbReference type="SUPFAM" id="SSF47384">
    <property type="entry name" value="Homodimeric domain of signal transducing histidine kinase"/>
    <property type="match status" value="1"/>
</dbReference>
<evidence type="ECO:0000259" key="17">
    <source>
        <dbReference type="PROSITE" id="PS50839"/>
    </source>
</evidence>